<evidence type="ECO:0000256" key="6">
    <source>
        <dbReference type="ARBA" id="ARBA00022679"/>
    </source>
</evidence>
<evidence type="ECO:0000313" key="20">
    <source>
        <dbReference type="Proteomes" id="UP000011058"/>
    </source>
</evidence>
<dbReference type="InterPro" id="IPR011110">
    <property type="entry name" value="Reg_prop"/>
</dbReference>
<evidence type="ECO:0000256" key="4">
    <source>
        <dbReference type="ARBA" id="ARBA00022475"/>
    </source>
</evidence>
<dbReference type="Gene3D" id="1.10.10.60">
    <property type="entry name" value="Homeodomain-like"/>
    <property type="match status" value="1"/>
</dbReference>
<dbReference type="PRINTS" id="PR00344">
    <property type="entry name" value="BCTRLSENSOR"/>
</dbReference>
<dbReference type="Pfam" id="PF00512">
    <property type="entry name" value="HisKA"/>
    <property type="match status" value="1"/>
</dbReference>
<protein>
    <recommendedName>
        <fullName evidence="3">histidine kinase</fullName>
        <ecNumber evidence="3">2.7.13.3</ecNumber>
    </recommendedName>
</protein>
<feature type="domain" description="Response regulatory" evidence="18">
    <location>
        <begin position="1115"/>
        <end position="1232"/>
    </location>
</feature>
<keyword evidence="7" id="KW-0547">Nucleotide-binding</keyword>
<evidence type="ECO:0000256" key="12">
    <source>
        <dbReference type="ARBA" id="ARBA00023136"/>
    </source>
</evidence>
<dbReference type="SMART" id="SM00448">
    <property type="entry name" value="REC"/>
    <property type="match status" value="1"/>
</dbReference>
<dbReference type="Gene3D" id="3.30.565.10">
    <property type="entry name" value="Histidine kinase-like ATPase, C-terminal domain"/>
    <property type="match status" value="1"/>
</dbReference>
<dbReference type="Gene3D" id="3.40.50.2300">
    <property type="match status" value="1"/>
</dbReference>
<comment type="subcellular location">
    <subcellularLocation>
        <location evidence="2">Cell membrane</location>
    </subcellularLocation>
</comment>
<dbReference type="Pfam" id="PF00072">
    <property type="entry name" value="Response_reg"/>
    <property type="match status" value="1"/>
</dbReference>
<evidence type="ECO:0000256" key="1">
    <source>
        <dbReference type="ARBA" id="ARBA00000085"/>
    </source>
</evidence>
<sequence>MPTSSPPCRFLSLNVPIPFRWLSWLFAVLGVWLGLTVARAQSSVGYPPLTVLNVDRGLPQAFVSSVVDDDDGFIWISTLGGLARYDGRQILPLYHQATNPASPLNSTITSLSKGKTNELWLIYESGEGSRINTQVGRMNTQTGQSTYFPQLVRALHGLPPARKIHIDRRGDVWGVLLNHGIFHYNVRSAQFTHMSRAAGGRVGSGRYRAGLVSDTVNVLTEDPQGRIWAITPAGLTSIAADEGPLRSVRFRSPLMPLQALALVGAGMQAYVRPDGTILLNTRTALLFIDPTGNSVRSVPFPSPPMADESMLYRHTDGTLYIIVGGRLYRYTEEKGFTPIWQYVAPIETKLNDFLPTSLSIDRSGVLWLGANTKGLFRIDLAAPPLYAYRYQTMFCTDVVRSALGLSLSELFHWPFESLKMPSSYIFRHTYDRQGRIWMGIDNEVGYYDVAARRFTRLAPLQAARSGYTDGFLKGIAVDSAGTAWVVSNAGTPMQYDQTTRRWTQPFGKLAMQANEVVADASALWVTTVSNGLVRFDKTTRRHWSVRFRAHTADRQEDQLMDIHQDRRHPDWLWIGSYQGLLWFNKRTGGFRRFTTAQGLPNNTIYAILSDSNGYLWLTTNRGLCRFHTTTHEVVTFGRSDGLPGEEFNRFHRLTLPDGRLAFGGVDGWVLFQPDAIRPDTTKPVVALTGLTINNEPVDLRGQPTTDAPLMTTLADLPLTHEQNYLTVGFAALRYHQPDRVTYRYQLAGYDDRWTVSRQPTASYTKLPPGQYTLRINAANGLGQWSGQVRELAITIAPPIWASGWAYGFYVAGTLALLLGLVRFRIRRAQEQQTIALREQQANDLRQLDKAKSRFFANVSHELRTPLSLILGPLDSVLANGQLTRRDDQLVQLARRHARQLLVLVSDLLDLTKLEAGKLALYPQPVPLKALLSTQIAGFETYAQQKEITLTGDLPIPAQLTLDLDERKVSQVLTNLLTNALKFTAAGGTVRVLAQYENGQLRVAVSDTGRGISPNDLPHVFDPYFQSQAADAPTEGGTGIGLALCQELVQLMNGSLWVDSEWGKGSTFTLLIPAAERGPIQPTETDQHHDATSLRDQLPDSWPTEVPESAGQPTDTVLVVEDHPDLRTYLTTVLSASLTVKTATNGQEALTTLGAMDTLPALLISDIMMPTMDGFQLLEALKSHPQYRQIPVIMLTARAELADKLRALRLGVDDYLLKPFEQAELTARVTTLLHNQRERAAAFALAAGEGEATIAQEAPAAGPLYTPDELKWLQQLEERTKARLSDFELTTDELAAELAMSRSTFYRMCKRLTGLTPAQYLAEARFRQARLLLETRQVSTVKQVAHQVGLRQVNHFAQLYNQRFGRAPIDYL</sequence>
<dbReference type="GO" id="GO:0000155">
    <property type="term" value="F:phosphorelay sensor kinase activity"/>
    <property type="evidence" value="ECO:0007669"/>
    <property type="project" value="InterPro"/>
</dbReference>
<dbReference type="STRING" id="1166018.FAES_3710"/>
<dbReference type="PROSITE" id="PS01124">
    <property type="entry name" value="HTH_ARAC_FAMILY_2"/>
    <property type="match status" value="1"/>
</dbReference>
<dbReference type="SMART" id="SM00388">
    <property type="entry name" value="HisKA"/>
    <property type="match status" value="1"/>
</dbReference>
<keyword evidence="5 14" id="KW-0597">Phosphoprotein</keyword>
<keyword evidence="13" id="KW-0804">Transcription</keyword>
<keyword evidence="4" id="KW-1003">Cell membrane</keyword>
<evidence type="ECO:0000259" key="18">
    <source>
        <dbReference type="PROSITE" id="PS50110"/>
    </source>
</evidence>
<evidence type="ECO:0000259" key="17">
    <source>
        <dbReference type="PROSITE" id="PS50109"/>
    </source>
</evidence>
<dbReference type="eggNOG" id="COG0745">
    <property type="taxonomic scope" value="Bacteria"/>
</dbReference>
<comment type="catalytic activity">
    <reaction evidence="1">
        <text>ATP + protein L-histidine = ADP + protein N-phospho-L-histidine.</text>
        <dbReference type="EC" id="2.7.13.3"/>
    </reaction>
</comment>
<dbReference type="InterPro" id="IPR001789">
    <property type="entry name" value="Sig_transdc_resp-reg_receiver"/>
</dbReference>
<dbReference type="SUPFAM" id="SSF46689">
    <property type="entry name" value="Homeodomain-like"/>
    <property type="match status" value="1"/>
</dbReference>
<dbReference type="PROSITE" id="PS50109">
    <property type="entry name" value="HIS_KIN"/>
    <property type="match status" value="1"/>
</dbReference>
<dbReference type="Pfam" id="PF07494">
    <property type="entry name" value="Reg_prop"/>
    <property type="match status" value="1"/>
</dbReference>
<dbReference type="CDD" id="cd00082">
    <property type="entry name" value="HisKA"/>
    <property type="match status" value="1"/>
</dbReference>
<accession>I0KC64</accession>
<feature type="domain" description="Histidine kinase" evidence="17">
    <location>
        <begin position="857"/>
        <end position="1075"/>
    </location>
</feature>
<dbReference type="SUPFAM" id="SSF52172">
    <property type="entry name" value="CheY-like"/>
    <property type="match status" value="1"/>
</dbReference>
<dbReference type="eggNOG" id="COG3292">
    <property type="taxonomic scope" value="Bacteria"/>
</dbReference>
<evidence type="ECO:0000256" key="10">
    <source>
        <dbReference type="ARBA" id="ARBA00023012"/>
    </source>
</evidence>
<dbReference type="InterPro" id="IPR003594">
    <property type="entry name" value="HATPase_dom"/>
</dbReference>
<evidence type="ECO:0000256" key="11">
    <source>
        <dbReference type="ARBA" id="ARBA00023015"/>
    </source>
</evidence>
<keyword evidence="9" id="KW-0067">ATP-binding</keyword>
<evidence type="ECO:0000256" key="9">
    <source>
        <dbReference type="ARBA" id="ARBA00022840"/>
    </source>
</evidence>
<dbReference type="InterPro" id="IPR036890">
    <property type="entry name" value="HATPase_C_sf"/>
</dbReference>
<keyword evidence="10" id="KW-0902">Two-component regulatory system</keyword>
<dbReference type="InterPro" id="IPR011123">
    <property type="entry name" value="Y_Y_Y"/>
</dbReference>
<dbReference type="PROSITE" id="PS50110">
    <property type="entry name" value="RESPONSE_REGULATORY"/>
    <property type="match status" value="1"/>
</dbReference>
<reference evidence="19 20" key="1">
    <citation type="journal article" date="2012" name="J. Bacteriol.">
        <title>Genome Sequence of Fibrella aestuarina BUZ 2T, a Filamentous Marine Bacterium.</title>
        <authorList>
            <person name="Filippini M."/>
            <person name="Qi W."/>
            <person name="Blom J."/>
            <person name="Goesmann A."/>
            <person name="Smits T.H."/>
            <person name="Bagheri H.C."/>
        </authorList>
    </citation>
    <scope>NUCLEOTIDE SEQUENCE [LARGE SCALE GENOMIC DNA]</scope>
    <source>
        <strain evidence="20">BUZ 2T</strain>
    </source>
</reference>
<dbReference type="SUPFAM" id="SSF55874">
    <property type="entry name" value="ATPase domain of HSP90 chaperone/DNA topoisomerase II/histidine kinase"/>
    <property type="match status" value="1"/>
</dbReference>
<evidence type="ECO:0000256" key="8">
    <source>
        <dbReference type="ARBA" id="ARBA00022777"/>
    </source>
</evidence>
<evidence type="ECO:0000256" key="14">
    <source>
        <dbReference type="PROSITE-ProRule" id="PRU00169"/>
    </source>
</evidence>
<evidence type="ECO:0000256" key="15">
    <source>
        <dbReference type="SAM" id="MobiDB-lite"/>
    </source>
</evidence>
<gene>
    <name evidence="19" type="ORF">FAES_3710</name>
</gene>
<feature type="region of interest" description="Disordered" evidence="15">
    <location>
        <begin position="1079"/>
        <end position="1111"/>
    </location>
</feature>
<dbReference type="InterPro" id="IPR011006">
    <property type="entry name" value="CheY-like_superfamily"/>
</dbReference>
<dbReference type="PANTHER" id="PTHR43547">
    <property type="entry name" value="TWO-COMPONENT HISTIDINE KINASE"/>
    <property type="match status" value="1"/>
</dbReference>
<dbReference type="KEGG" id="fae:FAES_3710"/>
<dbReference type="Pfam" id="PF12833">
    <property type="entry name" value="HTH_18"/>
    <property type="match status" value="1"/>
</dbReference>
<dbReference type="Pfam" id="PF07495">
    <property type="entry name" value="Y_Y_Y"/>
    <property type="match status" value="1"/>
</dbReference>
<evidence type="ECO:0000313" key="19">
    <source>
        <dbReference type="EMBL" id="CCH01717.1"/>
    </source>
</evidence>
<keyword evidence="20" id="KW-1185">Reference proteome</keyword>
<dbReference type="PATRIC" id="fig|1166018.3.peg.5492"/>
<feature type="domain" description="HTH araC/xylS-type" evidence="16">
    <location>
        <begin position="1273"/>
        <end position="1371"/>
    </location>
</feature>
<dbReference type="InterPro" id="IPR003661">
    <property type="entry name" value="HisK_dim/P_dom"/>
</dbReference>
<dbReference type="HOGENOM" id="CLU_000445_28_1_10"/>
<keyword evidence="8 19" id="KW-0418">Kinase</keyword>
<dbReference type="CDD" id="cd17574">
    <property type="entry name" value="REC_OmpR"/>
    <property type="match status" value="1"/>
</dbReference>
<proteinExistence type="predicted"/>
<dbReference type="PANTHER" id="PTHR43547:SF2">
    <property type="entry name" value="HYBRID SIGNAL TRANSDUCTION HISTIDINE KINASE C"/>
    <property type="match status" value="1"/>
</dbReference>
<organism evidence="19 20">
    <name type="scientific">Fibrella aestuarina BUZ 2</name>
    <dbReference type="NCBI Taxonomy" id="1166018"/>
    <lineage>
        <taxon>Bacteria</taxon>
        <taxon>Pseudomonadati</taxon>
        <taxon>Bacteroidota</taxon>
        <taxon>Cytophagia</taxon>
        <taxon>Cytophagales</taxon>
        <taxon>Spirosomataceae</taxon>
        <taxon>Fibrella</taxon>
    </lineage>
</organism>
<dbReference type="CDD" id="cd16922">
    <property type="entry name" value="HATPase_EvgS-ArcB-TorS-like"/>
    <property type="match status" value="1"/>
</dbReference>
<evidence type="ECO:0000256" key="13">
    <source>
        <dbReference type="ARBA" id="ARBA00023163"/>
    </source>
</evidence>
<dbReference type="InterPro" id="IPR015943">
    <property type="entry name" value="WD40/YVTN_repeat-like_dom_sf"/>
</dbReference>
<evidence type="ECO:0000259" key="16">
    <source>
        <dbReference type="PROSITE" id="PS01124"/>
    </source>
</evidence>
<keyword evidence="11" id="KW-0805">Transcription regulation</keyword>
<dbReference type="GO" id="GO:0005886">
    <property type="term" value="C:plasma membrane"/>
    <property type="evidence" value="ECO:0007669"/>
    <property type="project" value="UniProtKB-SubCell"/>
</dbReference>
<evidence type="ECO:0000256" key="7">
    <source>
        <dbReference type="ARBA" id="ARBA00022741"/>
    </source>
</evidence>
<dbReference type="InterPro" id="IPR004358">
    <property type="entry name" value="Sig_transdc_His_kin-like_C"/>
</dbReference>
<dbReference type="Pfam" id="PF02518">
    <property type="entry name" value="HATPase_c"/>
    <property type="match status" value="1"/>
</dbReference>
<dbReference type="FunFam" id="1.10.287.130:FF:000045">
    <property type="entry name" value="Two-component system sensor histidine kinase/response regulator"/>
    <property type="match status" value="1"/>
</dbReference>
<evidence type="ECO:0000256" key="5">
    <source>
        <dbReference type="ARBA" id="ARBA00022553"/>
    </source>
</evidence>
<dbReference type="SUPFAM" id="SSF63829">
    <property type="entry name" value="Calcium-dependent phosphotriesterase"/>
    <property type="match status" value="3"/>
</dbReference>
<dbReference type="Gene3D" id="2.60.40.10">
    <property type="entry name" value="Immunoglobulins"/>
    <property type="match status" value="1"/>
</dbReference>
<evidence type="ECO:0000256" key="2">
    <source>
        <dbReference type="ARBA" id="ARBA00004236"/>
    </source>
</evidence>
<dbReference type="SMART" id="SM00342">
    <property type="entry name" value="HTH_ARAC"/>
    <property type="match status" value="1"/>
</dbReference>
<keyword evidence="12" id="KW-0472">Membrane</keyword>
<keyword evidence="6 19" id="KW-0808">Transferase</keyword>
<dbReference type="Proteomes" id="UP000011058">
    <property type="component" value="Chromosome"/>
</dbReference>
<dbReference type="EMBL" id="HE796683">
    <property type="protein sequence ID" value="CCH01717.1"/>
    <property type="molecule type" value="Genomic_DNA"/>
</dbReference>
<dbReference type="FunFam" id="3.30.565.10:FF:000023">
    <property type="entry name" value="PAS domain-containing sensor histidine kinase"/>
    <property type="match status" value="1"/>
</dbReference>
<dbReference type="GO" id="GO:0043565">
    <property type="term" value="F:sequence-specific DNA binding"/>
    <property type="evidence" value="ECO:0007669"/>
    <property type="project" value="InterPro"/>
</dbReference>
<dbReference type="GO" id="GO:0003700">
    <property type="term" value="F:DNA-binding transcription factor activity"/>
    <property type="evidence" value="ECO:0007669"/>
    <property type="project" value="InterPro"/>
</dbReference>
<dbReference type="eggNOG" id="COG3386">
    <property type="taxonomic scope" value="Bacteria"/>
</dbReference>
<feature type="modified residue" description="4-aspartylphosphate" evidence="14">
    <location>
        <position position="1165"/>
    </location>
</feature>
<dbReference type="InterPro" id="IPR036097">
    <property type="entry name" value="HisK_dim/P_sf"/>
</dbReference>
<dbReference type="SMART" id="SM00387">
    <property type="entry name" value="HATPase_c"/>
    <property type="match status" value="1"/>
</dbReference>
<dbReference type="SUPFAM" id="SSF47384">
    <property type="entry name" value="Homodimeric domain of signal transducing histidine kinase"/>
    <property type="match status" value="1"/>
</dbReference>
<dbReference type="InterPro" id="IPR013783">
    <property type="entry name" value="Ig-like_fold"/>
</dbReference>
<dbReference type="InterPro" id="IPR018060">
    <property type="entry name" value="HTH_AraC"/>
</dbReference>
<dbReference type="eggNOG" id="COG2207">
    <property type="taxonomic scope" value="Bacteria"/>
</dbReference>
<dbReference type="Gene3D" id="1.10.287.130">
    <property type="match status" value="1"/>
</dbReference>
<dbReference type="InterPro" id="IPR005467">
    <property type="entry name" value="His_kinase_dom"/>
</dbReference>
<dbReference type="InterPro" id="IPR009057">
    <property type="entry name" value="Homeodomain-like_sf"/>
</dbReference>
<dbReference type="GO" id="GO:0005524">
    <property type="term" value="F:ATP binding"/>
    <property type="evidence" value="ECO:0007669"/>
    <property type="project" value="UniProtKB-KW"/>
</dbReference>
<evidence type="ECO:0000256" key="3">
    <source>
        <dbReference type="ARBA" id="ARBA00012438"/>
    </source>
</evidence>
<dbReference type="Gene3D" id="2.130.10.10">
    <property type="entry name" value="YVTN repeat-like/Quinoprotein amine dehydrogenase"/>
    <property type="match status" value="3"/>
</dbReference>
<dbReference type="eggNOG" id="COG2205">
    <property type="taxonomic scope" value="Bacteria"/>
</dbReference>
<name>I0KC64_9BACT</name>
<dbReference type="EC" id="2.7.13.3" evidence="3"/>